<reference evidence="1 2" key="1">
    <citation type="submission" date="2014-09" db="EMBL/GenBank/DDBJ databases">
        <title>Whole genome shotgun sequence of Escherichia vulneris NBRC 102420.</title>
        <authorList>
            <person name="Yoshida Y."/>
            <person name="Hosoyama A."/>
            <person name="Tsuchikane K."/>
            <person name="Ohji S."/>
            <person name="Ichikawa N."/>
            <person name="Kimura A."/>
            <person name="Yamazoe A."/>
            <person name="Ezaki T."/>
            <person name="Fujita N."/>
        </authorList>
    </citation>
    <scope>NUCLEOTIDE SEQUENCE [LARGE SCALE GENOMIC DNA]</scope>
    <source>
        <strain evidence="1 2">NBRC 102420</strain>
    </source>
</reference>
<dbReference type="STRING" id="1115515.EV102420_05_00010"/>
<sequence length="209" mass="22912">TLAEMNHALMQDFAPFGVTEGRTPAMPAKVYPRGRVLFGKTRLLMDEVARQCNASWMFVDGQRVMLTKDEYMHDAVVLNSRTGLVGTPTQTLGKGINVRCLITPKIRTNGLIHLNQAEVIINQQNLPAEDVAKGSGYLPVNDSNGNRQATRPASKTQLASIATDGVYIVRGINYRGDTRGQEWYMDMVCEARGSRDALSAPELNSGGDK</sequence>
<feature type="non-terminal residue" evidence="1">
    <location>
        <position position="1"/>
    </location>
</feature>
<gene>
    <name evidence="1" type="ORF">EV102420_05_00010</name>
</gene>
<comment type="caution">
    <text evidence="1">The sequence shown here is derived from an EMBL/GenBank/DDBJ whole genome shotgun (WGS) entry which is preliminary data.</text>
</comment>
<keyword evidence="2" id="KW-1185">Reference proteome</keyword>
<protein>
    <submittedName>
        <fullName evidence="1">Uncharacterized protein</fullName>
    </submittedName>
</protein>
<dbReference type="EMBL" id="BBMZ01000005">
    <property type="protein sequence ID" value="GAL57067.1"/>
    <property type="molecule type" value="Genomic_DNA"/>
</dbReference>
<evidence type="ECO:0000313" key="2">
    <source>
        <dbReference type="Proteomes" id="UP000029462"/>
    </source>
</evidence>
<dbReference type="eggNOG" id="ENOG502ZC7P">
    <property type="taxonomic scope" value="Bacteria"/>
</dbReference>
<proteinExistence type="predicted"/>
<evidence type="ECO:0000313" key="1">
    <source>
        <dbReference type="EMBL" id="GAL57067.1"/>
    </source>
</evidence>
<dbReference type="Proteomes" id="UP000029462">
    <property type="component" value="Unassembled WGS sequence"/>
</dbReference>
<name>A0A090VPQ5_PSEVU</name>
<accession>A0A090VPQ5</accession>
<dbReference type="AlphaFoldDB" id="A0A090VPQ5"/>
<organism evidence="1 2">
    <name type="scientific">Pseudescherichia vulneris NBRC 102420</name>
    <dbReference type="NCBI Taxonomy" id="1115515"/>
    <lineage>
        <taxon>Bacteria</taxon>
        <taxon>Pseudomonadati</taxon>
        <taxon>Pseudomonadota</taxon>
        <taxon>Gammaproteobacteria</taxon>
        <taxon>Enterobacterales</taxon>
        <taxon>Enterobacteriaceae</taxon>
        <taxon>Pseudescherichia</taxon>
    </lineage>
</organism>